<accession>A0AAE0BNP7</accession>
<reference evidence="2 3" key="1">
    <citation type="journal article" date="2015" name="Genome Biol. Evol.">
        <title>Comparative Genomics of a Bacterivorous Green Alga Reveals Evolutionary Causalities and Consequences of Phago-Mixotrophic Mode of Nutrition.</title>
        <authorList>
            <person name="Burns J.A."/>
            <person name="Paasch A."/>
            <person name="Narechania A."/>
            <person name="Kim E."/>
        </authorList>
    </citation>
    <scope>NUCLEOTIDE SEQUENCE [LARGE SCALE GENOMIC DNA]</scope>
    <source>
        <strain evidence="2 3">PLY_AMNH</strain>
    </source>
</reference>
<comment type="caution">
    <text evidence="2">The sequence shown here is derived from an EMBL/GenBank/DDBJ whole genome shotgun (WGS) entry which is preliminary data.</text>
</comment>
<evidence type="ECO:0000313" key="3">
    <source>
        <dbReference type="Proteomes" id="UP001190700"/>
    </source>
</evidence>
<evidence type="ECO:0000313" key="2">
    <source>
        <dbReference type="EMBL" id="KAK3239343.1"/>
    </source>
</evidence>
<dbReference type="EMBL" id="LGRX02033944">
    <property type="protein sequence ID" value="KAK3239343.1"/>
    <property type="molecule type" value="Genomic_DNA"/>
</dbReference>
<gene>
    <name evidence="2" type="ORF">CYMTET_50724</name>
</gene>
<proteinExistence type="predicted"/>
<dbReference type="Proteomes" id="UP001190700">
    <property type="component" value="Unassembled WGS sequence"/>
</dbReference>
<sequence>MRGVVKAAAPLMLPRERREIATQDHVRRVWTPIGKMRRTSCGGQRRRCNRVVSNAGPRRGGEGGRWRRGLSTAAPVMGEEKEQHDNKYSCFKKEKPATSTTPEETRSVYWVTYCQKLLSNKHKPIGSVQDSIKVLLQLNVGLRKETPPKL</sequence>
<organism evidence="2 3">
    <name type="scientific">Cymbomonas tetramitiformis</name>
    <dbReference type="NCBI Taxonomy" id="36881"/>
    <lineage>
        <taxon>Eukaryota</taxon>
        <taxon>Viridiplantae</taxon>
        <taxon>Chlorophyta</taxon>
        <taxon>Pyramimonadophyceae</taxon>
        <taxon>Pyramimonadales</taxon>
        <taxon>Pyramimonadaceae</taxon>
        <taxon>Cymbomonas</taxon>
    </lineage>
</organism>
<feature type="compositionally biased region" description="Basic and acidic residues" evidence="1">
    <location>
        <begin position="78"/>
        <end position="87"/>
    </location>
</feature>
<evidence type="ECO:0000256" key="1">
    <source>
        <dbReference type="SAM" id="MobiDB-lite"/>
    </source>
</evidence>
<feature type="region of interest" description="Disordered" evidence="1">
    <location>
        <begin position="42"/>
        <end position="87"/>
    </location>
</feature>
<name>A0AAE0BNP7_9CHLO</name>
<keyword evidence="3" id="KW-1185">Reference proteome</keyword>
<dbReference type="AlphaFoldDB" id="A0AAE0BNP7"/>
<protein>
    <submittedName>
        <fullName evidence="2">Uncharacterized protein</fullName>
    </submittedName>
</protein>